<keyword evidence="4" id="KW-1015">Disulfide bond</keyword>
<dbReference type="Pfam" id="PF00085">
    <property type="entry name" value="Thioredoxin"/>
    <property type="match status" value="1"/>
</dbReference>
<sequence>MAAFSCSTALLSLSLPHPRDGVVLLNPVSRPQQGQRFGLSFRADRRLQARKAVCVSGLGDAKTAVVTAKSWDKLILDSDTPVLVEFYASWCGPCRMVHRVIDEIATEYSGRLKCFVLNADKDPQVSENYDIKAVPVVMLFKNGEKQDSVVGTMPKEFYVAAIERVSGFIIFHYQRETIWMYSEQAVNQMAVSNTNPSLPSPHQSQGSCKVSVGNSFGTLRTVPVPSDVRPEMSPNGRKDAADKAILVDHCSFFCSRQSSTIIHHADLQGMLISLCSPYSWFVWDWPKCLRVGKALCPLLRHYCLLVAGPAEIAGLLIDGSARSIDNTVEGQNEEESIVYRGSQKAVQYQRISMVSQSVSEYSSSSKLMLQNPTTSRSHSLLPGLNEVSTGNLASVDQNDLSWVQPGDLNGLKGQLLVNLSKKRWLMQLPSREKPQENCMPPSTQNQLVLSDLDGEGQEREGGKEDNIDTTAGSWISDELSEDERLATTGENDDVRRYILH</sequence>
<dbReference type="SUPFAM" id="SSF52833">
    <property type="entry name" value="Thioredoxin-like"/>
    <property type="match status" value="1"/>
</dbReference>
<dbReference type="PANTHER" id="PTHR45663">
    <property type="entry name" value="GEO12009P1"/>
    <property type="match status" value="1"/>
</dbReference>
<dbReference type="CDD" id="cd02947">
    <property type="entry name" value="TRX_family"/>
    <property type="match status" value="1"/>
</dbReference>
<feature type="domain" description="Thioredoxin" evidence="7">
    <location>
        <begin position="4"/>
        <end position="167"/>
    </location>
</feature>
<protein>
    <submittedName>
        <fullName evidence="8">Thioredoxin M3, chloroplastic</fullName>
    </submittedName>
</protein>
<gene>
    <name evidence="8" type="ORF">Salat_0123300</name>
</gene>
<dbReference type="FunFam" id="3.40.30.10:FF:000001">
    <property type="entry name" value="Thioredoxin"/>
    <property type="match status" value="1"/>
</dbReference>
<evidence type="ECO:0000313" key="9">
    <source>
        <dbReference type="Proteomes" id="UP001293254"/>
    </source>
</evidence>
<dbReference type="InterPro" id="IPR017937">
    <property type="entry name" value="Thioredoxin_CS"/>
</dbReference>
<feature type="region of interest" description="Disordered" evidence="6">
    <location>
        <begin position="454"/>
        <end position="487"/>
    </location>
</feature>
<evidence type="ECO:0000256" key="4">
    <source>
        <dbReference type="ARBA" id="ARBA00023157"/>
    </source>
</evidence>
<reference evidence="8" key="2">
    <citation type="journal article" date="2024" name="Plant">
        <title>Genomic evolution and insights into agronomic trait innovations of Sesamum species.</title>
        <authorList>
            <person name="Miao H."/>
            <person name="Wang L."/>
            <person name="Qu L."/>
            <person name="Liu H."/>
            <person name="Sun Y."/>
            <person name="Le M."/>
            <person name="Wang Q."/>
            <person name="Wei S."/>
            <person name="Zheng Y."/>
            <person name="Lin W."/>
            <person name="Duan Y."/>
            <person name="Cao H."/>
            <person name="Xiong S."/>
            <person name="Wang X."/>
            <person name="Wei L."/>
            <person name="Li C."/>
            <person name="Ma Q."/>
            <person name="Ju M."/>
            <person name="Zhao R."/>
            <person name="Li G."/>
            <person name="Mu C."/>
            <person name="Tian Q."/>
            <person name="Mei H."/>
            <person name="Zhang T."/>
            <person name="Gao T."/>
            <person name="Zhang H."/>
        </authorList>
    </citation>
    <scope>NUCLEOTIDE SEQUENCE</scope>
    <source>
        <strain evidence="8">3651</strain>
    </source>
</reference>
<dbReference type="Gene3D" id="3.40.30.10">
    <property type="entry name" value="Glutaredoxin"/>
    <property type="match status" value="1"/>
</dbReference>
<evidence type="ECO:0000256" key="5">
    <source>
        <dbReference type="ARBA" id="ARBA00023284"/>
    </source>
</evidence>
<dbReference type="EMBL" id="JACGWO010000001">
    <property type="protein sequence ID" value="KAK4437892.1"/>
    <property type="molecule type" value="Genomic_DNA"/>
</dbReference>
<keyword evidence="2" id="KW-0809">Transit peptide</keyword>
<keyword evidence="9" id="KW-1185">Reference proteome</keyword>
<dbReference type="Proteomes" id="UP001293254">
    <property type="component" value="Unassembled WGS sequence"/>
</dbReference>
<feature type="compositionally biased region" description="Basic and acidic residues" evidence="6">
    <location>
        <begin position="456"/>
        <end position="466"/>
    </location>
</feature>
<name>A0AAE1YX52_9LAMI</name>
<evidence type="ECO:0000313" key="8">
    <source>
        <dbReference type="EMBL" id="KAK4437892.1"/>
    </source>
</evidence>
<accession>A0AAE1YX52</accession>
<dbReference type="PROSITE" id="PS00194">
    <property type="entry name" value="THIOREDOXIN_1"/>
    <property type="match status" value="1"/>
</dbReference>
<dbReference type="PROSITE" id="PS51352">
    <property type="entry name" value="THIOREDOXIN_2"/>
    <property type="match status" value="1"/>
</dbReference>
<dbReference type="GO" id="GO:0005737">
    <property type="term" value="C:cytoplasm"/>
    <property type="evidence" value="ECO:0007669"/>
    <property type="project" value="TreeGrafter"/>
</dbReference>
<organism evidence="8 9">
    <name type="scientific">Sesamum alatum</name>
    <dbReference type="NCBI Taxonomy" id="300844"/>
    <lineage>
        <taxon>Eukaryota</taxon>
        <taxon>Viridiplantae</taxon>
        <taxon>Streptophyta</taxon>
        <taxon>Embryophyta</taxon>
        <taxon>Tracheophyta</taxon>
        <taxon>Spermatophyta</taxon>
        <taxon>Magnoliopsida</taxon>
        <taxon>eudicotyledons</taxon>
        <taxon>Gunneridae</taxon>
        <taxon>Pentapetalae</taxon>
        <taxon>asterids</taxon>
        <taxon>lamiids</taxon>
        <taxon>Lamiales</taxon>
        <taxon>Pedaliaceae</taxon>
        <taxon>Sesamum</taxon>
    </lineage>
</organism>
<evidence type="ECO:0000256" key="2">
    <source>
        <dbReference type="ARBA" id="ARBA00022946"/>
    </source>
</evidence>
<keyword evidence="3" id="KW-0249">Electron transport</keyword>
<reference evidence="8" key="1">
    <citation type="submission" date="2020-06" db="EMBL/GenBank/DDBJ databases">
        <authorList>
            <person name="Li T."/>
            <person name="Hu X."/>
            <person name="Zhang T."/>
            <person name="Song X."/>
            <person name="Zhang H."/>
            <person name="Dai N."/>
            <person name="Sheng W."/>
            <person name="Hou X."/>
            <person name="Wei L."/>
        </authorList>
    </citation>
    <scope>NUCLEOTIDE SEQUENCE</scope>
    <source>
        <strain evidence="8">3651</strain>
        <tissue evidence="8">Leaf</tissue>
    </source>
</reference>
<dbReference type="InterPro" id="IPR013766">
    <property type="entry name" value="Thioredoxin_domain"/>
</dbReference>
<comment type="caution">
    <text evidence="8">The sequence shown here is derived from an EMBL/GenBank/DDBJ whole genome shotgun (WGS) entry which is preliminary data.</text>
</comment>
<evidence type="ECO:0000259" key="7">
    <source>
        <dbReference type="PROSITE" id="PS51352"/>
    </source>
</evidence>
<dbReference type="AlphaFoldDB" id="A0AAE1YX52"/>
<evidence type="ECO:0000256" key="3">
    <source>
        <dbReference type="ARBA" id="ARBA00022982"/>
    </source>
</evidence>
<evidence type="ECO:0000256" key="6">
    <source>
        <dbReference type="SAM" id="MobiDB-lite"/>
    </source>
</evidence>
<dbReference type="InterPro" id="IPR036249">
    <property type="entry name" value="Thioredoxin-like_sf"/>
</dbReference>
<keyword evidence="1" id="KW-0813">Transport</keyword>
<evidence type="ECO:0000256" key="1">
    <source>
        <dbReference type="ARBA" id="ARBA00022448"/>
    </source>
</evidence>
<dbReference type="PANTHER" id="PTHR45663:SF21">
    <property type="entry name" value="THIOREDOXIN M3, CHLOROPLASTIC"/>
    <property type="match status" value="1"/>
</dbReference>
<keyword evidence="5" id="KW-0676">Redox-active center</keyword>
<dbReference type="GO" id="GO:0015035">
    <property type="term" value="F:protein-disulfide reductase activity"/>
    <property type="evidence" value="ECO:0007669"/>
    <property type="project" value="TreeGrafter"/>
</dbReference>
<proteinExistence type="predicted"/>